<feature type="transmembrane region" description="Helical" evidence="1">
    <location>
        <begin position="418"/>
        <end position="442"/>
    </location>
</feature>
<keyword evidence="1" id="KW-0812">Transmembrane</keyword>
<reference evidence="3 4" key="1">
    <citation type="submission" date="2021-03" db="EMBL/GenBank/DDBJ databases">
        <title>Genomic Encyclopedia of Type Strains, Phase IV (KMG-IV): sequencing the most valuable type-strain genomes for metagenomic binning, comparative biology and taxonomic classification.</title>
        <authorList>
            <person name="Goeker M."/>
        </authorList>
    </citation>
    <scope>NUCLEOTIDE SEQUENCE [LARGE SCALE GENOMIC DNA]</scope>
    <source>
        <strain evidence="3 4">DSM 24738</strain>
    </source>
</reference>
<organism evidence="3 4">
    <name type="scientific">Ammoniphilus resinae</name>
    <dbReference type="NCBI Taxonomy" id="861532"/>
    <lineage>
        <taxon>Bacteria</taxon>
        <taxon>Bacillati</taxon>
        <taxon>Bacillota</taxon>
        <taxon>Bacilli</taxon>
        <taxon>Bacillales</taxon>
        <taxon>Paenibacillaceae</taxon>
        <taxon>Aneurinibacillus group</taxon>
        <taxon>Ammoniphilus</taxon>
    </lineage>
</organism>
<evidence type="ECO:0000313" key="3">
    <source>
        <dbReference type="EMBL" id="MBP1932243.1"/>
    </source>
</evidence>
<dbReference type="Pfam" id="PF06808">
    <property type="entry name" value="DctM"/>
    <property type="match status" value="1"/>
</dbReference>
<sequence>MQNATNENHVDDVLKKYDAEARYRTFDSKWVIRLVSVLAVGLALFHLITAYTGPLVTLQHRALHTGVVIALIFLLYPGRKRSSKTKASFFDFLAGIISLITTVYIFIDYDGIVSRAGDPNTVDIVLGLLTILLVLEGGRRIVGNALTILCLLFLLYAYFGPYMPMVIGHRGYSIEDIVNYMYLTTEGIYGTAIGVSATYIFLFILFGSFLDKTGMGQLFNDTSMAIAGGTSGGPAKVSVLSSGLLGSINGSAIANVVTTGAFTIPLMKRTGYSRNYAGAIEAAASVGGQIIPPVMGATAFIMAETLGMSYGKIALAAIIPGLLYYIGVVMMVHFHAKKVGMKGLSRDQLPRISVVLKERGHLILPLIILIYLLFGGYTPIFAAFFSIIATVVIAQLRSTTRMGLKDIWKALEGGTRSALSVAMSCAMVGLIVGVATLTGFGLKMTNAILILGGGSMFLTLIFTMIASIILGMGLPSIPTYIITSSMAAPALASFGVDPFVSHMFVFYFGILANLTPPVALAAFAGAGIAGGDPTRTGFISLRLAAAGVIVPYIFVYSPEMLMQNDATVGQIIMIAVTATIGVVSLAAAFEGYMLTKLDWIMRVVTVVGAITLMIPGTMTDIIGALILVLVCVSQWYKKNKKVNGDLTA</sequence>
<feature type="transmembrane region" description="Helical" evidence="1">
    <location>
        <begin position="502"/>
        <end position="526"/>
    </location>
</feature>
<dbReference type="Proteomes" id="UP001519343">
    <property type="component" value="Unassembled WGS sequence"/>
</dbReference>
<feature type="transmembrane region" description="Helical" evidence="1">
    <location>
        <begin position="188"/>
        <end position="210"/>
    </location>
</feature>
<dbReference type="PANTHER" id="PTHR43849:SF2">
    <property type="entry name" value="BLL3936 PROTEIN"/>
    <property type="match status" value="1"/>
</dbReference>
<protein>
    <submittedName>
        <fullName evidence="3">TRAP transporter 4TM/12TM fusion protein</fullName>
    </submittedName>
</protein>
<dbReference type="RefSeq" id="WP_209810291.1">
    <property type="nucleotide sequence ID" value="NZ_JAGGKT010000005.1"/>
</dbReference>
<feature type="transmembrane region" description="Helical" evidence="1">
    <location>
        <begin position="538"/>
        <end position="556"/>
    </location>
</feature>
<keyword evidence="1" id="KW-1133">Transmembrane helix</keyword>
<name>A0ABS4GPP6_9BACL</name>
<feature type="transmembrane region" description="Helical" evidence="1">
    <location>
        <begin position="119"/>
        <end position="135"/>
    </location>
</feature>
<dbReference type="InterPro" id="IPR011853">
    <property type="entry name" value="TRAP_DctM-Dct_fused"/>
</dbReference>
<dbReference type="PANTHER" id="PTHR43849">
    <property type="entry name" value="BLL3936 PROTEIN"/>
    <property type="match status" value="1"/>
</dbReference>
<feature type="transmembrane region" description="Helical" evidence="1">
    <location>
        <begin position="313"/>
        <end position="334"/>
    </location>
</feature>
<feature type="transmembrane region" description="Helical" evidence="1">
    <location>
        <begin position="448"/>
        <end position="470"/>
    </location>
</feature>
<feature type="transmembrane region" description="Helical" evidence="1">
    <location>
        <begin position="30"/>
        <end position="52"/>
    </location>
</feature>
<feature type="transmembrane region" description="Helical" evidence="1">
    <location>
        <begin position="142"/>
        <end position="159"/>
    </location>
</feature>
<evidence type="ECO:0000313" key="4">
    <source>
        <dbReference type="Proteomes" id="UP001519343"/>
    </source>
</evidence>
<dbReference type="NCBIfam" id="TIGR02123">
    <property type="entry name" value="TRAP_fused"/>
    <property type="match status" value="1"/>
</dbReference>
<feature type="transmembrane region" description="Helical" evidence="1">
    <location>
        <begin position="276"/>
        <end position="301"/>
    </location>
</feature>
<accession>A0ABS4GPP6</accession>
<dbReference type="InterPro" id="IPR010656">
    <property type="entry name" value="DctM"/>
</dbReference>
<keyword evidence="1" id="KW-0472">Membrane</keyword>
<dbReference type="EMBL" id="JAGGKT010000005">
    <property type="protein sequence ID" value="MBP1932243.1"/>
    <property type="molecule type" value="Genomic_DNA"/>
</dbReference>
<comment type="caution">
    <text evidence="3">The sequence shown here is derived from an EMBL/GenBank/DDBJ whole genome shotgun (WGS) entry which is preliminary data.</text>
</comment>
<keyword evidence="4" id="KW-1185">Reference proteome</keyword>
<gene>
    <name evidence="3" type="ORF">J2Z37_002244</name>
</gene>
<evidence type="ECO:0000256" key="1">
    <source>
        <dbReference type="SAM" id="Phobius"/>
    </source>
</evidence>
<feature type="domain" description="TRAP C4-dicarboxylate transport system permease DctM subunit" evidence="2">
    <location>
        <begin position="130"/>
        <end position="563"/>
    </location>
</feature>
<feature type="transmembrane region" description="Helical" evidence="1">
    <location>
        <begin position="477"/>
        <end position="496"/>
    </location>
</feature>
<feature type="transmembrane region" description="Helical" evidence="1">
    <location>
        <begin position="568"/>
        <end position="587"/>
    </location>
</feature>
<evidence type="ECO:0000259" key="2">
    <source>
        <dbReference type="Pfam" id="PF06808"/>
    </source>
</evidence>
<feature type="transmembrane region" description="Helical" evidence="1">
    <location>
        <begin position="88"/>
        <end position="107"/>
    </location>
</feature>
<feature type="transmembrane region" description="Helical" evidence="1">
    <location>
        <begin position="355"/>
        <end position="374"/>
    </location>
</feature>
<proteinExistence type="predicted"/>
<feature type="transmembrane region" description="Helical" evidence="1">
    <location>
        <begin position="58"/>
        <end position="76"/>
    </location>
</feature>